<proteinExistence type="predicted"/>
<evidence type="ECO:0000313" key="2">
    <source>
        <dbReference type="EMBL" id="CAH9133807.1"/>
    </source>
</evidence>
<protein>
    <submittedName>
        <fullName evidence="2">Uncharacterized protein</fullName>
    </submittedName>
</protein>
<name>A0AAV0FEG0_9ASTE</name>
<comment type="caution">
    <text evidence="2">The sequence shown here is derived from an EMBL/GenBank/DDBJ whole genome shotgun (WGS) entry which is preliminary data.</text>
</comment>
<sequence>MMYQNSCLISSFDSNMYLISINTLLSRHGLVPGRGGLFGFGFGPGTNPGFHRVRVRPGPARFPGFFNFFLLFILSPDPPTPPHPQKTPSPTREKTKKNEEKK</sequence>
<organism evidence="2 3">
    <name type="scientific">Cuscuta epithymum</name>
    <dbReference type="NCBI Taxonomy" id="186058"/>
    <lineage>
        <taxon>Eukaryota</taxon>
        <taxon>Viridiplantae</taxon>
        <taxon>Streptophyta</taxon>
        <taxon>Embryophyta</taxon>
        <taxon>Tracheophyta</taxon>
        <taxon>Spermatophyta</taxon>
        <taxon>Magnoliopsida</taxon>
        <taxon>eudicotyledons</taxon>
        <taxon>Gunneridae</taxon>
        <taxon>Pentapetalae</taxon>
        <taxon>asterids</taxon>
        <taxon>lamiids</taxon>
        <taxon>Solanales</taxon>
        <taxon>Convolvulaceae</taxon>
        <taxon>Cuscuteae</taxon>
        <taxon>Cuscuta</taxon>
        <taxon>Cuscuta subgen. Cuscuta</taxon>
    </lineage>
</organism>
<gene>
    <name evidence="2" type="ORF">CEPIT_LOCUS33229</name>
</gene>
<reference evidence="2" key="1">
    <citation type="submission" date="2022-07" db="EMBL/GenBank/DDBJ databases">
        <authorList>
            <person name="Macas J."/>
            <person name="Novak P."/>
            <person name="Neumann P."/>
        </authorList>
    </citation>
    <scope>NUCLEOTIDE SEQUENCE</scope>
</reference>
<feature type="region of interest" description="Disordered" evidence="1">
    <location>
        <begin position="77"/>
        <end position="102"/>
    </location>
</feature>
<keyword evidence="3" id="KW-1185">Reference proteome</keyword>
<feature type="compositionally biased region" description="Basic and acidic residues" evidence="1">
    <location>
        <begin position="91"/>
        <end position="102"/>
    </location>
</feature>
<feature type="compositionally biased region" description="Pro residues" evidence="1">
    <location>
        <begin position="77"/>
        <end position="87"/>
    </location>
</feature>
<dbReference type="EMBL" id="CAMAPF010000978">
    <property type="protein sequence ID" value="CAH9133807.1"/>
    <property type="molecule type" value="Genomic_DNA"/>
</dbReference>
<evidence type="ECO:0000313" key="3">
    <source>
        <dbReference type="Proteomes" id="UP001152523"/>
    </source>
</evidence>
<dbReference type="Proteomes" id="UP001152523">
    <property type="component" value="Unassembled WGS sequence"/>
</dbReference>
<dbReference type="AlphaFoldDB" id="A0AAV0FEG0"/>
<evidence type="ECO:0000256" key="1">
    <source>
        <dbReference type="SAM" id="MobiDB-lite"/>
    </source>
</evidence>
<accession>A0AAV0FEG0</accession>